<comment type="similarity">
    <text evidence="2">Belongs to the band 7/mec-2 family.</text>
</comment>
<protein>
    <submittedName>
        <fullName evidence="6">OLC1v1015846C1</fullName>
    </submittedName>
</protein>
<gene>
    <name evidence="6" type="ORF">OLC1_LOCUS21618</name>
</gene>
<dbReference type="SMART" id="SM00244">
    <property type="entry name" value="PHB"/>
    <property type="match status" value="1"/>
</dbReference>
<dbReference type="InterPro" id="IPR050710">
    <property type="entry name" value="Band7/mec-2_domain"/>
</dbReference>
<evidence type="ECO:0000256" key="2">
    <source>
        <dbReference type="ARBA" id="ARBA00008164"/>
    </source>
</evidence>
<dbReference type="InterPro" id="IPR036013">
    <property type="entry name" value="Band_7/SPFH_dom_sf"/>
</dbReference>
<dbReference type="InterPro" id="IPR032435">
    <property type="entry name" value="STML2-like_C"/>
</dbReference>
<dbReference type="PRINTS" id="PR00721">
    <property type="entry name" value="STOMATIN"/>
</dbReference>
<comment type="subcellular location">
    <subcellularLocation>
        <location evidence="1">Mitochondrion</location>
    </subcellularLocation>
</comment>
<name>A0AAV1E480_OLDCO</name>
<dbReference type="Pfam" id="PF01145">
    <property type="entry name" value="Band_7"/>
    <property type="match status" value="1"/>
</dbReference>
<keyword evidence="3" id="KW-0496">Mitochondrion</keyword>
<accession>A0AAV1E480</accession>
<dbReference type="PANTHER" id="PTHR43327:SF10">
    <property type="entry name" value="STOMATIN-LIKE PROTEIN 2, MITOCHONDRIAL"/>
    <property type="match status" value="1"/>
</dbReference>
<dbReference type="InterPro" id="IPR001107">
    <property type="entry name" value="Band_7"/>
</dbReference>
<evidence type="ECO:0000313" key="6">
    <source>
        <dbReference type="EMBL" id="CAI9115014.1"/>
    </source>
</evidence>
<feature type="domain" description="Band 7" evidence="5">
    <location>
        <begin position="145"/>
        <end position="301"/>
    </location>
</feature>
<dbReference type="InterPro" id="IPR001972">
    <property type="entry name" value="Stomatin_HflK_fam"/>
</dbReference>
<dbReference type="GO" id="GO:0098552">
    <property type="term" value="C:side of membrane"/>
    <property type="evidence" value="ECO:0007669"/>
    <property type="project" value="UniProtKB-ARBA"/>
</dbReference>
<evidence type="ECO:0000256" key="1">
    <source>
        <dbReference type="ARBA" id="ARBA00004173"/>
    </source>
</evidence>
<keyword evidence="7" id="KW-1185">Reference proteome</keyword>
<sequence>MESLALTQLTTVPFGAISAALPSVFVLSSRLPWHRMVTRGRRSSARAAVKHYSSLSPPRPASTLGRPVAAAPFSGLPFSSSAARRYSSLVVPRSSMPLRILSSSPWRQLTPAPAASFSVDSSRYMSSGYYDNSKDFNAPKTPVHFGVKKVPQGQAYVVERLGKYSRTLTPGINFLIPIVDKIAYVHLLKEVSFGISGQSGITRDNVRIDMDGVLYYKVVDPLKASYGIHNPKLAIIEIAQTTMRSEIGKLSLDKLNEETLSDKIVVEINKAAKDWGLQCQRYEIKDVNMPEGTQLAMQRQAEAERDKRSEILKSEGTRQVKINLAEGEKAEVILKSEAAMQDKINRARGEAQAALLAAEASARRIQMESKALEEKKGLEAANLKIAEQWIKAYSNLAKEANTILLPSNPSDPMSMIAQAMSVYGNLNSSSSLPKPSFSKDAAFHETSSIEDVATLISEPSGSSFEEDVAIIHDPSSSSTSTISLGEDQDAACYTSTEPSTSFEDSDSDSYVA</sequence>
<dbReference type="EMBL" id="OX459125">
    <property type="protein sequence ID" value="CAI9115014.1"/>
    <property type="molecule type" value="Genomic_DNA"/>
</dbReference>
<feature type="compositionally biased region" description="Acidic residues" evidence="4">
    <location>
        <begin position="503"/>
        <end position="512"/>
    </location>
</feature>
<evidence type="ECO:0000256" key="4">
    <source>
        <dbReference type="SAM" id="MobiDB-lite"/>
    </source>
</evidence>
<evidence type="ECO:0000313" key="7">
    <source>
        <dbReference type="Proteomes" id="UP001161247"/>
    </source>
</evidence>
<dbReference type="Proteomes" id="UP001161247">
    <property type="component" value="Chromosome 8"/>
</dbReference>
<evidence type="ECO:0000259" key="5">
    <source>
        <dbReference type="SMART" id="SM00244"/>
    </source>
</evidence>
<evidence type="ECO:0000256" key="3">
    <source>
        <dbReference type="ARBA" id="ARBA00023128"/>
    </source>
</evidence>
<feature type="compositionally biased region" description="Polar residues" evidence="4">
    <location>
        <begin position="493"/>
        <end position="502"/>
    </location>
</feature>
<dbReference type="CDD" id="cd08829">
    <property type="entry name" value="SPFH_paraslipin"/>
    <property type="match status" value="1"/>
</dbReference>
<feature type="region of interest" description="Disordered" evidence="4">
    <location>
        <begin position="464"/>
        <end position="512"/>
    </location>
</feature>
<dbReference type="AlphaFoldDB" id="A0AAV1E480"/>
<dbReference type="SUPFAM" id="SSF117892">
    <property type="entry name" value="Band 7/SPFH domain"/>
    <property type="match status" value="1"/>
</dbReference>
<dbReference type="GO" id="GO:0005886">
    <property type="term" value="C:plasma membrane"/>
    <property type="evidence" value="ECO:0007669"/>
    <property type="project" value="UniProtKB-ARBA"/>
</dbReference>
<dbReference type="FunFam" id="3.30.479.30:FF:000004">
    <property type="entry name" value="Putative membrane protease family, stomatin"/>
    <property type="match status" value="1"/>
</dbReference>
<organism evidence="6 7">
    <name type="scientific">Oldenlandia corymbosa var. corymbosa</name>
    <dbReference type="NCBI Taxonomy" id="529605"/>
    <lineage>
        <taxon>Eukaryota</taxon>
        <taxon>Viridiplantae</taxon>
        <taxon>Streptophyta</taxon>
        <taxon>Embryophyta</taxon>
        <taxon>Tracheophyta</taxon>
        <taxon>Spermatophyta</taxon>
        <taxon>Magnoliopsida</taxon>
        <taxon>eudicotyledons</taxon>
        <taxon>Gunneridae</taxon>
        <taxon>Pentapetalae</taxon>
        <taxon>asterids</taxon>
        <taxon>lamiids</taxon>
        <taxon>Gentianales</taxon>
        <taxon>Rubiaceae</taxon>
        <taxon>Rubioideae</taxon>
        <taxon>Spermacoceae</taxon>
        <taxon>Hedyotis-Oldenlandia complex</taxon>
        <taxon>Oldenlandia</taxon>
    </lineage>
</organism>
<dbReference type="GO" id="GO:0005739">
    <property type="term" value="C:mitochondrion"/>
    <property type="evidence" value="ECO:0007669"/>
    <property type="project" value="UniProtKB-SubCell"/>
</dbReference>
<reference evidence="6" key="1">
    <citation type="submission" date="2023-03" db="EMBL/GenBank/DDBJ databases">
        <authorList>
            <person name="Julca I."/>
        </authorList>
    </citation>
    <scope>NUCLEOTIDE SEQUENCE</scope>
</reference>
<dbReference type="Gene3D" id="3.30.479.30">
    <property type="entry name" value="Band 7 domain"/>
    <property type="match status" value="1"/>
</dbReference>
<dbReference type="Pfam" id="PF16200">
    <property type="entry name" value="Band_7_C"/>
    <property type="match status" value="1"/>
</dbReference>
<dbReference type="PANTHER" id="PTHR43327">
    <property type="entry name" value="STOMATIN-LIKE PROTEIN 2, MITOCHONDRIAL"/>
    <property type="match status" value="1"/>
</dbReference>
<proteinExistence type="inferred from homology"/>